<dbReference type="InterPro" id="IPR041805">
    <property type="entry name" value="ASMase/PPN1_MPP"/>
</dbReference>
<keyword evidence="7" id="KW-0378">Hydrolase</keyword>
<dbReference type="PANTHER" id="PTHR10340">
    <property type="entry name" value="SPHINGOMYELIN PHOSPHODIESTERASE"/>
    <property type="match status" value="1"/>
</dbReference>
<dbReference type="GO" id="GO:0046872">
    <property type="term" value="F:metal ion binding"/>
    <property type="evidence" value="ECO:0007669"/>
    <property type="project" value="UniProtKB-KW"/>
</dbReference>
<comment type="subcellular location">
    <subcellularLocation>
        <location evidence="2">Secreted</location>
    </subcellularLocation>
</comment>
<keyword evidence="13" id="KW-1185">Reference proteome</keyword>
<evidence type="ECO:0000256" key="7">
    <source>
        <dbReference type="ARBA" id="ARBA00022801"/>
    </source>
</evidence>
<dbReference type="CDD" id="cd00842">
    <property type="entry name" value="MPP_ASMase"/>
    <property type="match status" value="1"/>
</dbReference>
<evidence type="ECO:0000256" key="6">
    <source>
        <dbReference type="ARBA" id="ARBA00022729"/>
    </source>
</evidence>
<accession>A0A9N9TMI3</accession>
<name>A0A9N9TMI3_PHYSR</name>
<reference evidence="12" key="1">
    <citation type="submission" date="2022-01" db="EMBL/GenBank/DDBJ databases">
        <authorList>
            <person name="King R."/>
        </authorList>
    </citation>
    <scope>NUCLEOTIDE SEQUENCE</scope>
</reference>
<dbReference type="InterPro" id="IPR004843">
    <property type="entry name" value="Calcineurin-like_PHP"/>
</dbReference>
<feature type="domain" description="Calcineurin-like phosphoesterase" evidence="10">
    <location>
        <begin position="26"/>
        <end position="278"/>
    </location>
</feature>
<evidence type="ECO:0000313" key="13">
    <source>
        <dbReference type="Proteomes" id="UP001153712"/>
    </source>
</evidence>
<evidence type="ECO:0000256" key="4">
    <source>
        <dbReference type="ARBA" id="ARBA00022525"/>
    </source>
</evidence>
<keyword evidence="4" id="KW-0964">Secreted</keyword>
<comment type="cofactor">
    <cofactor evidence="1">
        <name>Zn(2+)</name>
        <dbReference type="ChEBI" id="CHEBI:29105"/>
    </cofactor>
</comment>
<dbReference type="Pfam" id="PF19272">
    <property type="entry name" value="ASMase_C"/>
    <property type="match status" value="1"/>
</dbReference>
<evidence type="ECO:0008006" key="14">
    <source>
        <dbReference type="Google" id="ProtNLM"/>
    </source>
</evidence>
<dbReference type="PANTHER" id="PTHR10340:SF57">
    <property type="entry name" value="METALLOPHOS DOMAIN-CONTAINING PROTEIN"/>
    <property type="match status" value="1"/>
</dbReference>
<evidence type="ECO:0000256" key="9">
    <source>
        <dbReference type="ARBA" id="ARBA00023180"/>
    </source>
</evidence>
<dbReference type="EMBL" id="OU900097">
    <property type="protein sequence ID" value="CAG9860991.1"/>
    <property type="molecule type" value="Genomic_DNA"/>
</dbReference>
<evidence type="ECO:0000256" key="1">
    <source>
        <dbReference type="ARBA" id="ARBA00001947"/>
    </source>
</evidence>
<evidence type="ECO:0000256" key="5">
    <source>
        <dbReference type="ARBA" id="ARBA00022723"/>
    </source>
</evidence>
<dbReference type="OrthoDB" id="348678at2759"/>
<dbReference type="AlphaFoldDB" id="A0A9N9TMI3"/>
<evidence type="ECO:0000256" key="2">
    <source>
        <dbReference type="ARBA" id="ARBA00004613"/>
    </source>
</evidence>
<dbReference type="SUPFAM" id="SSF56300">
    <property type="entry name" value="Metallo-dependent phosphatases"/>
    <property type="match status" value="1"/>
</dbReference>
<evidence type="ECO:0000259" key="11">
    <source>
        <dbReference type="Pfam" id="PF19272"/>
    </source>
</evidence>
<protein>
    <recommendedName>
        <fullName evidence="14">Acid sphingomyelinase-like phosphodiesterase 3b</fullName>
    </recommendedName>
</protein>
<gene>
    <name evidence="12" type="ORF">PHYEVI_LOCUS7338</name>
</gene>
<evidence type="ECO:0000259" key="10">
    <source>
        <dbReference type="Pfam" id="PF00149"/>
    </source>
</evidence>
<proteinExistence type="inferred from homology"/>
<dbReference type="Pfam" id="PF00149">
    <property type="entry name" value="Metallophos"/>
    <property type="match status" value="1"/>
</dbReference>
<dbReference type="Gene3D" id="3.60.21.10">
    <property type="match status" value="1"/>
</dbReference>
<keyword evidence="8" id="KW-0862">Zinc</keyword>
<keyword evidence="5" id="KW-0479">Metal-binding</keyword>
<keyword evidence="9" id="KW-0325">Glycoprotein</keyword>
<comment type="similarity">
    <text evidence="3">Belongs to the acid sphingomyelinase family.</text>
</comment>
<evidence type="ECO:0000256" key="8">
    <source>
        <dbReference type="ARBA" id="ARBA00022833"/>
    </source>
</evidence>
<evidence type="ECO:0000313" key="12">
    <source>
        <dbReference type="EMBL" id="CAG9860991.1"/>
    </source>
</evidence>
<evidence type="ECO:0000256" key="3">
    <source>
        <dbReference type="ARBA" id="ARBA00008234"/>
    </source>
</evidence>
<dbReference type="InterPro" id="IPR029052">
    <property type="entry name" value="Metallo-depent_PP-like"/>
</dbReference>
<dbReference type="GO" id="GO:0005615">
    <property type="term" value="C:extracellular space"/>
    <property type="evidence" value="ECO:0007669"/>
    <property type="project" value="TreeGrafter"/>
</dbReference>
<dbReference type="InterPro" id="IPR045473">
    <property type="entry name" value="ASM_C"/>
</dbReference>
<feature type="domain" description="Sphingomyelin phosphodiesterase C-terminal" evidence="11">
    <location>
        <begin position="290"/>
        <end position="433"/>
    </location>
</feature>
<organism evidence="12 13">
    <name type="scientific">Phyllotreta striolata</name>
    <name type="common">Striped flea beetle</name>
    <name type="synonym">Crioceris striolata</name>
    <dbReference type="NCBI Taxonomy" id="444603"/>
    <lineage>
        <taxon>Eukaryota</taxon>
        <taxon>Metazoa</taxon>
        <taxon>Ecdysozoa</taxon>
        <taxon>Arthropoda</taxon>
        <taxon>Hexapoda</taxon>
        <taxon>Insecta</taxon>
        <taxon>Pterygota</taxon>
        <taxon>Neoptera</taxon>
        <taxon>Endopterygota</taxon>
        <taxon>Coleoptera</taxon>
        <taxon>Polyphaga</taxon>
        <taxon>Cucujiformia</taxon>
        <taxon>Chrysomeloidea</taxon>
        <taxon>Chrysomelidae</taxon>
        <taxon>Galerucinae</taxon>
        <taxon>Alticini</taxon>
        <taxon>Phyllotreta</taxon>
    </lineage>
</organism>
<dbReference type="Proteomes" id="UP001153712">
    <property type="component" value="Chromosome 4"/>
</dbReference>
<sequence length="464" mass="53337">MQWFYIFGIISAVNAGREAYERLGYFWHITDLHYDGHVIFHGDARKGCWRPDYDGIKGKGARRPMGRFGDYSCDSTWELIESAAQLMTTRHYDNVEFVLWTGDGMFHSARRLPETRQMELLQNLTDLLGKTFKSQFVFPALGHDDPFSREELAKMWSRWLPTDSLKTFKTGGYYIFERKMLKLQIVVLNTNLMKRSDTDPEANQQWVWLKNVLDKFRRNGETVYLVGHVPPGSNERQRGAASIPSHFSYVDHHNRKYLEIVKNFSSIIAGQFFGHLHSDTFRVIYNNNGKPISWAMVSPSVTPRRTNDGPNNPGLRLYKFDKDTGQVYDYTQFYLDLSVANANENRLAEWSVEYNFSTYYSINEISAGSLHALADKFTQDNPYGNSVFNKYYRANSVRFNTNPSTGCDATCAHTHFCTITRVDYDQFQQCMQTAPSALSASRSFVSRPLAILILSVSVVINSLV</sequence>
<keyword evidence="6" id="KW-0732">Signal</keyword>
<dbReference type="GO" id="GO:0008081">
    <property type="term" value="F:phosphoric diester hydrolase activity"/>
    <property type="evidence" value="ECO:0007669"/>
    <property type="project" value="TreeGrafter"/>
</dbReference>